<proteinExistence type="predicted"/>
<reference evidence="2" key="1">
    <citation type="journal article" date="2019" name="Int. J. Syst. Evol. Microbiol.">
        <title>The Global Catalogue of Microorganisms (GCM) 10K type strain sequencing project: providing services to taxonomists for standard genome sequencing and annotation.</title>
        <authorList>
            <consortium name="The Broad Institute Genomics Platform"/>
            <consortium name="The Broad Institute Genome Sequencing Center for Infectious Disease"/>
            <person name="Wu L."/>
            <person name="Ma J."/>
        </authorList>
    </citation>
    <scope>NUCLEOTIDE SEQUENCE [LARGE SCALE GENOMIC DNA]</scope>
    <source>
        <strain evidence="2">JCM 17939</strain>
    </source>
</reference>
<name>A0ABP8U503_9ACTN</name>
<organism evidence="1 2">
    <name type="scientific">Actinoallomurus vinaceus</name>
    <dbReference type="NCBI Taxonomy" id="1080074"/>
    <lineage>
        <taxon>Bacteria</taxon>
        <taxon>Bacillati</taxon>
        <taxon>Actinomycetota</taxon>
        <taxon>Actinomycetes</taxon>
        <taxon>Streptosporangiales</taxon>
        <taxon>Thermomonosporaceae</taxon>
        <taxon>Actinoallomurus</taxon>
    </lineage>
</organism>
<keyword evidence="2" id="KW-1185">Reference proteome</keyword>
<gene>
    <name evidence="1" type="ORF">GCM10023196_022750</name>
</gene>
<protein>
    <submittedName>
        <fullName evidence="1">Uncharacterized protein</fullName>
    </submittedName>
</protein>
<evidence type="ECO:0000313" key="2">
    <source>
        <dbReference type="Proteomes" id="UP001501442"/>
    </source>
</evidence>
<evidence type="ECO:0000313" key="1">
    <source>
        <dbReference type="EMBL" id="GAA4624070.1"/>
    </source>
</evidence>
<dbReference type="Proteomes" id="UP001501442">
    <property type="component" value="Unassembled WGS sequence"/>
</dbReference>
<accession>A0ABP8U503</accession>
<dbReference type="EMBL" id="BAABHK010000003">
    <property type="protein sequence ID" value="GAA4624070.1"/>
    <property type="molecule type" value="Genomic_DNA"/>
</dbReference>
<sequence>MLPVAPIELAELLLGASQADLETFDLAEPAFRLGFGDSGDQVVADLGKPCPLGRVRSEERASDASFSELARSQRLTWLRMARRERPRRRGPRMRAVMSR</sequence>
<comment type="caution">
    <text evidence="1">The sequence shown here is derived from an EMBL/GenBank/DDBJ whole genome shotgun (WGS) entry which is preliminary data.</text>
</comment>